<dbReference type="Pfam" id="PF00561">
    <property type="entry name" value="Abhydrolase_1"/>
    <property type="match status" value="1"/>
</dbReference>
<dbReference type="AlphaFoldDB" id="A0AAW4XJV3"/>
<dbReference type="InterPro" id="IPR036661">
    <property type="entry name" value="Luciferase-like_sf"/>
</dbReference>
<proteinExistence type="predicted"/>
<dbReference type="InterPro" id="IPR029058">
    <property type="entry name" value="AB_hydrolase_fold"/>
</dbReference>
<dbReference type="CDD" id="cd00347">
    <property type="entry name" value="Flavin_utilizing_monoxygenases"/>
    <property type="match status" value="1"/>
</dbReference>
<dbReference type="GO" id="GO:0005829">
    <property type="term" value="C:cytosol"/>
    <property type="evidence" value="ECO:0007669"/>
    <property type="project" value="TreeGrafter"/>
</dbReference>
<organism evidence="5 6">
    <name type="scientific">Rhodococcus rhodochrous</name>
    <dbReference type="NCBI Taxonomy" id="1829"/>
    <lineage>
        <taxon>Bacteria</taxon>
        <taxon>Bacillati</taxon>
        <taxon>Actinomycetota</taxon>
        <taxon>Actinomycetes</taxon>
        <taxon>Mycobacteriales</taxon>
        <taxon>Nocardiaceae</taxon>
        <taxon>Rhodococcus</taxon>
    </lineage>
</organism>
<accession>A0AAW4XJV3</accession>
<evidence type="ECO:0000259" key="4">
    <source>
        <dbReference type="Pfam" id="PF00561"/>
    </source>
</evidence>
<dbReference type="EMBL" id="JAJNCO010000010">
    <property type="protein sequence ID" value="MCD2113159.1"/>
    <property type="molecule type" value="Genomic_DNA"/>
</dbReference>
<dbReference type="InterPro" id="IPR000073">
    <property type="entry name" value="AB_hydrolase_1"/>
</dbReference>
<feature type="domain" description="AB hydrolase-1" evidence="4">
    <location>
        <begin position="414"/>
        <end position="643"/>
    </location>
</feature>
<dbReference type="Gene3D" id="3.20.20.30">
    <property type="entry name" value="Luciferase-like domain"/>
    <property type="match status" value="1"/>
</dbReference>
<evidence type="ECO:0000256" key="2">
    <source>
        <dbReference type="ARBA" id="ARBA00023033"/>
    </source>
</evidence>
<evidence type="ECO:0000313" key="5">
    <source>
        <dbReference type="EMBL" id="MCD2113159.1"/>
    </source>
</evidence>
<keyword evidence="2" id="KW-0503">Monooxygenase</keyword>
<evidence type="ECO:0000256" key="1">
    <source>
        <dbReference type="ARBA" id="ARBA00023002"/>
    </source>
</evidence>
<dbReference type="PANTHER" id="PTHR30137:SF8">
    <property type="entry name" value="BLR5498 PROTEIN"/>
    <property type="match status" value="1"/>
</dbReference>
<feature type="domain" description="Luciferase-like" evidence="3">
    <location>
        <begin position="1"/>
        <end position="317"/>
    </location>
</feature>
<keyword evidence="1" id="KW-0560">Oxidoreductase</keyword>
<dbReference type="Proteomes" id="UP001198630">
    <property type="component" value="Unassembled WGS sequence"/>
</dbReference>
<comment type="caution">
    <text evidence="5">The sequence shown here is derived from an EMBL/GenBank/DDBJ whole genome shotgun (WGS) entry which is preliminary data.</text>
</comment>
<evidence type="ECO:0000313" key="6">
    <source>
        <dbReference type="Proteomes" id="UP001198630"/>
    </source>
</evidence>
<protein>
    <submittedName>
        <fullName evidence="5">LLM class flavin-dependent oxidoreductase</fullName>
    </submittedName>
</protein>
<dbReference type="Gene3D" id="3.40.50.1820">
    <property type="entry name" value="alpha/beta hydrolase"/>
    <property type="match status" value="1"/>
</dbReference>
<dbReference type="GO" id="GO:0016705">
    <property type="term" value="F:oxidoreductase activity, acting on paired donors, with incorporation or reduction of molecular oxygen"/>
    <property type="evidence" value="ECO:0007669"/>
    <property type="project" value="InterPro"/>
</dbReference>
<dbReference type="Pfam" id="PF00296">
    <property type="entry name" value="Bac_luciferase"/>
    <property type="match status" value="1"/>
</dbReference>
<name>A0AAW4XJV3_RHORH</name>
<dbReference type="RefSeq" id="WP_159418362.1">
    <property type="nucleotide sequence ID" value="NZ_CP032675.1"/>
</dbReference>
<dbReference type="SUPFAM" id="SSF51679">
    <property type="entry name" value="Bacterial luciferase-like"/>
    <property type="match status" value="1"/>
</dbReference>
<evidence type="ECO:0000259" key="3">
    <source>
        <dbReference type="Pfam" id="PF00296"/>
    </source>
</evidence>
<dbReference type="PANTHER" id="PTHR30137">
    <property type="entry name" value="LUCIFERASE-LIKE MONOOXYGENASE"/>
    <property type="match status" value="1"/>
</dbReference>
<dbReference type="SUPFAM" id="SSF53474">
    <property type="entry name" value="alpha/beta-Hydrolases"/>
    <property type="match status" value="1"/>
</dbReference>
<reference evidence="5" key="1">
    <citation type="submission" date="2021-11" db="EMBL/GenBank/DDBJ databases">
        <title>Development of a sustainable strategy for remediation of hydrocarbon-contaminated territories based on the waste exchange concept.</title>
        <authorList>
            <person name="Elkin A."/>
        </authorList>
    </citation>
    <scope>NUCLEOTIDE SEQUENCE</scope>
    <source>
        <strain evidence="5">IEGM 757</strain>
    </source>
</reference>
<dbReference type="InterPro" id="IPR050766">
    <property type="entry name" value="Bact_Lucif_Oxidored"/>
</dbReference>
<dbReference type="InterPro" id="IPR011251">
    <property type="entry name" value="Luciferase-like_dom"/>
</dbReference>
<dbReference type="GO" id="GO:0004497">
    <property type="term" value="F:monooxygenase activity"/>
    <property type="evidence" value="ECO:0007669"/>
    <property type="project" value="UniProtKB-KW"/>
</dbReference>
<gene>
    <name evidence="5" type="ORF">LQ384_18770</name>
</gene>
<sequence>MKFGIFYVLECPDHDFARAYREMLDQIAYAEKLGFDEVWLAEHHGTDYGSMPSPQVAAAAIAARTERMRIGIAVSNLTFDWPVRIAEDYAMVDVLSGGRLDFGVGRGYQPQEFHNMGVGHLQSESRERFVEALEIVRGLWSKPVGAPFSHHGKHFDLVDIDCRPAPVQQPTPPIYIASISPETLDLAADQGYNMLVTPTLMTMPELNTFVVDAKRRLRDLGRDILDLDFPMNWQIHLADTEDAAVENAHDALTWYFDAALTAVPQGPDVPATYERYAQLVTASEEAGGMTVDGLREGGVVYVGEPDGLIRQIETLHDETGLQHLICWMRFGGLEHEKVMRSLELFAEHVIPHFRGREPVVPRALRESDSHTATSVPEIHTYPTSPLAQEDTMGFLPVENDRSIYFEHHRGDGRPIVLIHGWGATTRAWDTTLPALRANGNEVVTVDLRCCGRSDKDFDDVSIEALASDIVRLVDHLDLDRPVINGWSLGGAVATAAVAQLGERASALVLTGGASPRYTATDDWPHGGSVADVEGVLASAAANRAETFRGVAAAVCAENPGEAVLDSIWDMFMAMGPRGDDSLRDLATIDLRKEIASLEVPILLLHGRADNFVPFSAAEAVPALNPRAEVVEFTSSGHAPFLEERDRYLAELTGFLNR</sequence>